<proteinExistence type="predicted"/>
<organism evidence="1 2">
    <name type="scientific">Caballeronia pedi</name>
    <dbReference type="NCBI Taxonomy" id="1777141"/>
    <lineage>
        <taxon>Bacteria</taxon>
        <taxon>Pseudomonadati</taxon>
        <taxon>Pseudomonadota</taxon>
        <taxon>Betaproteobacteria</taxon>
        <taxon>Burkholderiales</taxon>
        <taxon>Burkholderiaceae</taxon>
        <taxon>Caballeronia</taxon>
    </lineage>
</organism>
<evidence type="ECO:0000313" key="1">
    <source>
        <dbReference type="EMBL" id="SAL02792.1"/>
    </source>
</evidence>
<evidence type="ECO:0000313" key="2">
    <source>
        <dbReference type="Proteomes" id="UP000054911"/>
    </source>
</evidence>
<comment type="caution">
    <text evidence="1">The sequence shown here is derived from an EMBL/GenBank/DDBJ whole genome shotgun (WGS) entry which is preliminary data.</text>
</comment>
<dbReference type="AlphaFoldDB" id="A0A158E7E6"/>
<dbReference type="STRING" id="1777141.AWB80_08441"/>
<dbReference type="RefSeq" id="WP_279628706.1">
    <property type="nucleotide sequence ID" value="NZ_FCOE02000093.1"/>
</dbReference>
<name>A0A158E7E6_9BURK</name>
<gene>
    <name evidence="1" type="ORF">AWB80_08441</name>
</gene>
<dbReference type="EMBL" id="FCOE02000093">
    <property type="protein sequence ID" value="SAL02792.1"/>
    <property type="molecule type" value="Genomic_DNA"/>
</dbReference>
<accession>A0A158E7E6</accession>
<dbReference type="Proteomes" id="UP000054911">
    <property type="component" value="Unassembled WGS sequence"/>
</dbReference>
<protein>
    <submittedName>
        <fullName evidence="1">Uncharacterized protein</fullName>
    </submittedName>
</protein>
<keyword evidence="2" id="KW-1185">Reference proteome</keyword>
<sequence length="44" mass="5369">MILPLIWWLWWGVMLHDPREPADRGPRDALGARVYEWQPRSKRI</sequence>
<reference evidence="1" key="1">
    <citation type="submission" date="2016-01" db="EMBL/GenBank/DDBJ databases">
        <authorList>
            <person name="Peeters C."/>
        </authorList>
    </citation>
    <scope>NUCLEOTIDE SEQUENCE [LARGE SCALE GENOMIC DNA]</scope>
    <source>
        <strain evidence="1">LMG 29323</strain>
    </source>
</reference>